<evidence type="ECO:0000313" key="2">
    <source>
        <dbReference type="EMBL" id="BAK01246.1"/>
    </source>
</evidence>
<sequence length="104" mass="11277">MRITSSSSIAVNRAGGVGGDDERDRDGLSTQALLVLRDHRQSAEAADSGPVRIGQLPQTMGVRRAAWMFIHFNHSVNLSKSWCVDATDFCIAKTKHASHPSTTN</sequence>
<dbReference type="AlphaFoldDB" id="F2E1M4"/>
<feature type="region of interest" description="Disordered" evidence="1">
    <location>
        <begin position="1"/>
        <end position="30"/>
    </location>
</feature>
<dbReference type="EMBL" id="AK370045">
    <property type="protein sequence ID" value="BAK01246.1"/>
    <property type="molecule type" value="mRNA"/>
</dbReference>
<protein>
    <submittedName>
        <fullName evidence="2">Predicted protein</fullName>
    </submittedName>
</protein>
<accession>F2E1M4</accession>
<name>F2E1M4_HORVV</name>
<organism evidence="2">
    <name type="scientific">Hordeum vulgare subsp. vulgare</name>
    <name type="common">Domesticated barley</name>
    <dbReference type="NCBI Taxonomy" id="112509"/>
    <lineage>
        <taxon>Eukaryota</taxon>
        <taxon>Viridiplantae</taxon>
        <taxon>Streptophyta</taxon>
        <taxon>Embryophyta</taxon>
        <taxon>Tracheophyta</taxon>
        <taxon>Spermatophyta</taxon>
        <taxon>Magnoliopsida</taxon>
        <taxon>Liliopsida</taxon>
        <taxon>Poales</taxon>
        <taxon>Poaceae</taxon>
        <taxon>BOP clade</taxon>
        <taxon>Pooideae</taxon>
        <taxon>Triticodae</taxon>
        <taxon>Triticeae</taxon>
        <taxon>Hordeinae</taxon>
        <taxon>Hordeum</taxon>
    </lineage>
</organism>
<feature type="compositionally biased region" description="Polar residues" evidence="1">
    <location>
        <begin position="1"/>
        <end position="10"/>
    </location>
</feature>
<proteinExistence type="evidence at transcript level"/>
<reference evidence="2" key="1">
    <citation type="journal article" date="2011" name="Plant Physiol.">
        <title>Comprehensive sequence analysis of 24,783 barley full-length cDNAs derived from 12 clone libraries.</title>
        <authorList>
            <person name="Matsumoto T."/>
            <person name="Tanaka T."/>
            <person name="Sakai H."/>
            <person name="Amano N."/>
            <person name="Kanamori H."/>
            <person name="Kurita K."/>
            <person name="Kikuta A."/>
            <person name="Kamiya K."/>
            <person name="Yamamoto M."/>
            <person name="Ikawa H."/>
            <person name="Fujii N."/>
            <person name="Hori K."/>
            <person name="Itoh T."/>
            <person name="Sato K."/>
        </authorList>
    </citation>
    <scope>NUCLEOTIDE SEQUENCE</scope>
</reference>
<evidence type="ECO:0000256" key="1">
    <source>
        <dbReference type="SAM" id="MobiDB-lite"/>
    </source>
</evidence>